<feature type="signal peptide" evidence="2">
    <location>
        <begin position="1"/>
        <end position="29"/>
    </location>
</feature>
<gene>
    <name evidence="3" type="ORF">OP8BY_1162</name>
</gene>
<feature type="compositionally biased region" description="Basic and acidic residues" evidence="1">
    <location>
        <begin position="38"/>
        <end position="50"/>
    </location>
</feature>
<dbReference type="AlphaFoldDB" id="A0A3E2BJX7"/>
<evidence type="ECO:0000256" key="1">
    <source>
        <dbReference type="SAM" id="MobiDB-lite"/>
    </source>
</evidence>
<dbReference type="SUPFAM" id="SSF53474">
    <property type="entry name" value="alpha/beta-Hydrolases"/>
    <property type="match status" value="1"/>
</dbReference>
<dbReference type="Gene3D" id="3.40.50.1820">
    <property type="entry name" value="alpha/beta hydrolase"/>
    <property type="match status" value="1"/>
</dbReference>
<sequence>MKPGRKNPSVIIMLSFLLVLIATPMFSQARTEPGGRPPEQETRPEAKKLPMPEARPFSVTRHQVMIDGKAVPYTATAGELTVLKQNETPGASMFFVAYTRDDVKDKSSRPLMFCFNGGPGSSTVWLHLGGVGPKRVAMDDEGYPLKTPAGVVDSEYSLLDVTDLVFVDAVSTGYSRPLPGEEGSQFHGVEEDGQAFAEFIRTFLTKFDRWSSPKFLLGESYGTTRAAVLSGVLQNRTYGIYLNGIVLLSSVLDFATLSFNPGNNLSYMVFLPHYTATAWYHKKLPAANQNKELTAILEEAREFAVKEYMPAMLKGNLLKAEEVEAVAGKLSELTGLSVDYLKNSNLRVRHDRFVKELLRDRRLTVGRLDSRFTGRDADAAGESYEYDPSSALIMGSFSAALNNYVGTVLNYKKEVPYAIYGNVYPWNFNFQPAQSRVPGVTRAAGRSSRDGSLYVAETLRQAMAENTALKVFCCNGYYDGATPFFGTEYTFSQLMLDGSFKDRVRMGYYQAGHMMYIHKPSLKKLKSDLASFIAWATK</sequence>
<dbReference type="GO" id="GO:0006508">
    <property type="term" value="P:proteolysis"/>
    <property type="evidence" value="ECO:0007669"/>
    <property type="project" value="InterPro"/>
</dbReference>
<reference evidence="3 4" key="1">
    <citation type="submission" date="2018-08" db="EMBL/GenBank/DDBJ databases">
        <title>Genome analysis of the thermophilic bacterium of the candidate phylum Aminicenantes from deep subsurface aquifer revealed its physiology and ecological role.</title>
        <authorList>
            <person name="Kadnikov V.V."/>
            <person name="Mardanov A.V."/>
            <person name="Beletsky A.V."/>
            <person name="Karnachuk O.V."/>
            <person name="Ravin N.V."/>
        </authorList>
    </citation>
    <scope>NUCLEOTIDE SEQUENCE [LARGE SCALE GENOMIC DNA]</scope>
    <source>
        <strain evidence="3">BY38</strain>
    </source>
</reference>
<keyword evidence="3" id="KW-0645">Protease</keyword>
<feature type="chain" id="PRO_5017546630" evidence="2">
    <location>
        <begin position="30"/>
        <end position="538"/>
    </location>
</feature>
<accession>A0A3E2BJX7</accession>
<dbReference type="InterPro" id="IPR029058">
    <property type="entry name" value="AB_hydrolase_fold"/>
</dbReference>
<keyword evidence="3" id="KW-0121">Carboxypeptidase</keyword>
<proteinExistence type="predicted"/>
<evidence type="ECO:0000313" key="3">
    <source>
        <dbReference type="EMBL" id="RFT14962.1"/>
    </source>
</evidence>
<organism evidence="3 4">
    <name type="scientific">Candidatus Saccharicenans subterraneus</name>
    <dbReference type="NCBI Taxonomy" id="2508984"/>
    <lineage>
        <taxon>Bacteria</taxon>
        <taxon>Candidatus Aminicenantota</taxon>
        <taxon>Candidatus Aminicenantia</taxon>
        <taxon>Candidatus Aminicenantales</taxon>
        <taxon>Candidatus Saccharicenantaceae</taxon>
        <taxon>Candidatus Saccharicenans</taxon>
    </lineage>
</organism>
<keyword evidence="3" id="KW-0378">Hydrolase</keyword>
<feature type="region of interest" description="Disordered" evidence="1">
    <location>
        <begin position="28"/>
        <end position="54"/>
    </location>
</feature>
<dbReference type="Pfam" id="PF00450">
    <property type="entry name" value="Peptidase_S10"/>
    <property type="match status" value="1"/>
</dbReference>
<evidence type="ECO:0000313" key="4">
    <source>
        <dbReference type="Proteomes" id="UP000257323"/>
    </source>
</evidence>
<evidence type="ECO:0000256" key="2">
    <source>
        <dbReference type="SAM" id="SignalP"/>
    </source>
</evidence>
<dbReference type="InterPro" id="IPR001563">
    <property type="entry name" value="Peptidase_S10"/>
</dbReference>
<keyword evidence="2" id="KW-0732">Signal</keyword>
<dbReference type="Proteomes" id="UP000257323">
    <property type="component" value="Unassembled WGS sequence"/>
</dbReference>
<dbReference type="GO" id="GO:0004185">
    <property type="term" value="F:serine-type carboxypeptidase activity"/>
    <property type="evidence" value="ECO:0007669"/>
    <property type="project" value="InterPro"/>
</dbReference>
<name>A0A3E2BJX7_9BACT</name>
<comment type="caution">
    <text evidence="3">The sequence shown here is derived from an EMBL/GenBank/DDBJ whole genome shotgun (WGS) entry which is preliminary data.</text>
</comment>
<dbReference type="EMBL" id="QUAH01000015">
    <property type="protein sequence ID" value="RFT14962.1"/>
    <property type="molecule type" value="Genomic_DNA"/>
</dbReference>
<protein>
    <submittedName>
        <fullName evidence="3">Carboxypeptidase-related protein</fullName>
    </submittedName>
</protein>